<evidence type="ECO:0000256" key="5">
    <source>
        <dbReference type="ARBA" id="ARBA00023136"/>
    </source>
</evidence>
<feature type="domain" description="ABC3 transporter permease C-terminal" evidence="8">
    <location>
        <begin position="259"/>
        <end position="377"/>
    </location>
</feature>
<feature type="domain" description="ABC3 transporter permease C-terminal" evidence="8">
    <location>
        <begin position="652"/>
        <end position="774"/>
    </location>
</feature>
<keyword evidence="2" id="KW-1003">Cell membrane</keyword>
<evidence type="ECO:0000259" key="9">
    <source>
        <dbReference type="Pfam" id="PF12704"/>
    </source>
</evidence>
<dbReference type="EMBL" id="CP108482">
    <property type="protein sequence ID" value="WUS59510.1"/>
    <property type="molecule type" value="Genomic_DNA"/>
</dbReference>
<evidence type="ECO:0000256" key="4">
    <source>
        <dbReference type="ARBA" id="ARBA00022989"/>
    </source>
</evidence>
<dbReference type="PANTHER" id="PTHR30572">
    <property type="entry name" value="MEMBRANE COMPONENT OF TRANSPORTER-RELATED"/>
    <property type="match status" value="1"/>
</dbReference>
<comment type="subcellular location">
    <subcellularLocation>
        <location evidence="1">Cell membrane</location>
        <topology evidence="1">Multi-pass membrane protein</topology>
    </subcellularLocation>
</comment>
<evidence type="ECO:0000256" key="2">
    <source>
        <dbReference type="ARBA" id="ARBA00022475"/>
    </source>
</evidence>
<dbReference type="Proteomes" id="UP001432014">
    <property type="component" value="Chromosome"/>
</dbReference>
<protein>
    <submittedName>
        <fullName evidence="10">FtsX-like permease family protein</fullName>
    </submittedName>
</protein>
<dbReference type="Pfam" id="PF02687">
    <property type="entry name" value="FtsX"/>
    <property type="match status" value="2"/>
</dbReference>
<keyword evidence="5 7" id="KW-0472">Membrane</keyword>
<feature type="transmembrane region" description="Helical" evidence="7">
    <location>
        <begin position="253"/>
        <end position="281"/>
    </location>
</feature>
<sequence length="782" mass="80714">MSAVWRASRAAVRRRRLQTLVIGLVVLTSAIALVVALGLLDAASAPFDRTFGQQRGAHAVATFDPAQVTDARLTEAVRAAAGTASAGPFPQAVLNVPPGRTAPVDGVYAPAPGPITVVGRADPGGPVDRVDLWEGRWATAPGEIVLMRPPGQHHGAHETAGNRLLLPGAPPLTIVGFASSISQSTGAWVTPDQVAALHPTATQLLLRFPHAGTEEEIGQALTAVTSGLPQGALLGSHSYLTVKQDMTGAAGAYVPFLMGFGILGLVVAVLIVANVVSGAVVSGFRHIGVLKALGFTPGQVVLVYLVMVAVPGTAGSVLGTVLGHLAARPLLKQVFMGFNSGYFSPTLSPWVDLTTLLGLPVIVLLAALVPALRAHRLSAARAISAGAAPAAGRGLAVQRLLGGSRLPRAVSLGLGQPFARPGRTAMTLASLTLGVTAVTLATGLTSSVTAIMDASRDNVQTVVYLGDPQAPGAVAPKLTDRQIEERLRTLPGAAHVTAAAPVRLHMAGDTQGLWGWFLRGDAAHLHRTITAGRRATRPDEVVVPTPFLRKHRIEVGSRITLELDRRQRTVTVVGETMAGNADTVEAPWETLAALTSEQTADRYTNQYWVQLAEGADAEAYNAAAKAAEPALEPSASGGPNAVTVSIVGSTTVLTLLLSTVAALGVFNTVALNTRERRRDLGMLKSIGMTPRQVLLMTVTSMAAVGALGGLIGIPLGIAAHRLIVPAMTDAVGFGLPDGMLNVWHAPALALLALAGVALAVLGSALPARSAARLTIAEVLHNE</sequence>
<feature type="transmembrane region" description="Helical" evidence="7">
    <location>
        <begin position="743"/>
        <end position="765"/>
    </location>
</feature>
<evidence type="ECO:0000256" key="6">
    <source>
        <dbReference type="ARBA" id="ARBA00038076"/>
    </source>
</evidence>
<evidence type="ECO:0000256" key="7">
    <source>
        <dbReference type="SAM" id="Phobius"/>
    </source>
</evidence>
<reference evidence="10 11" key="1">
    <citation type="submission" date="2022-10" db="EMBL/GenBank/DDBJ databases">
        <title>The complete genomes of actinobacterial strains from the NBC collection.</title>
        <authorList>
            <person name="Joergensen T.S."/>
            <person name="Alvarez Arevalo M."/>
            <person name="Sterndorff E.B."/>
            <person name="Faurdal D."/>
            <person name="Vuksanovic O."/>
            <person name="Mourched A.-S."/>
            <person name="Charusanti P."/>
            <person name="Shaw S."/>
            <person name="Blin K."/>
            <person name="Weber T."/>
        </authorList>
    </citation>
    <scope>NUCLEOTIDE SEQUENCE [LARGE SCALE GENOMIC DNA]</scope>
    <source>
        <strain evidence="10 11">NBC_01247</strain>
    </source>
</reference>
<keyword evidence="3 7" id="KW-0812">Transmembrane</keyword>
<name>A0ABZ1WF35_9ACTN</name>
<evidence type="ECO:0000256" key="1">
    <source>
        <dbReference type="ARBA" id="ARBA00004651"/>
    </source>
</evidence>
<dbReference type="InterPro" id="IPR003838">
    <property type="entry name" value="ABC3_permease_C"/>
</dbReference>
<keyword evidence="11" id="KW-1185">Reference proteome</keyword>
<gene>
    <name evidence="10" type="ORF">OG469_30815</name>
</gene>
<evidence type="ECO:0000259" key="8">
    <source>
        <dbReference type="Pfam" id="PF02687"/>
    </source>
</evidence>
<accession>A0ABZ1WF35</accession>
<proteinExistence type="inferred from homology"/>
<feature type="transmembrane region" description="Helical" evidence="7">
    <location>
        <begin position="428"/>
        <end position="452"/>
    </location>
</feature>
<keyword evidence="4 7" id="KW-1133">Transmembrane helix</keyword>
<comment type="similarity">
    <text evidence="6">Belongs to the ABC-4 integral membrane protein family.</text>
</comment>
<dbReference type="PANTHER" id="PTHR30572:SF4">
    <property type="entry name" value="ABC TRANSPORTER PERMEASE YTRF"/>
    <property type="match status" value="1"/>
</dbReference>
<feature type="domain" description="MacB-like periplasmic core" evidence="9">
    <location>
        <begin position="424"/>
        <end position="626"/>
    </location>
</feature>
<evidence type="ECO:0000313" key="11">
    <source>
        <dbReference type="Proteomes" id="UP001432014"/>
    </source>
</evidence>
<evidence type="ECO:0000256" key="3">
    <source>
        <dbReference type="ARBA" id="ARBA00022692"/>
    </source>
</evidence>
<feature type="transmembrane region" description="Helical" evidence="7">
    <location>
        <begin position="347"/>
        <end position="372"/>
    </location>
</feature>
<feature type="transmembrane region" description="Helical" evidence="7">
    <location>
        <begin position="652"/>
        <end position="672"/>
    </location>
</feature>
<dbReference type="InterPro" id="IPR050250">
    <property type="entry name" value="Macrolide_Exporter_MacB"/>
</dbReference>
<evidence type="ECO:0000313" key="10">
    <source>
        <dbReference type="EMBL" id="WUS59510.1"/>
    </source>
</evidence>
<feature type="transmembrane region" description="Helical" evidence="7">
    <location>
        <begin position="693"/>
        <end position="723"/>
    </location>
</feature>
<feature type="transmembrane region" description="Helical" evidence="7">
    <location>
        <begin position="302"/>
        <end position="327"/>
    </location>
</feature>
<dbReference type="InterPro" id="IPR025857">
    <property type="entry name" value="MacB_PCD"/>
</dbReference>
<dbReference type="Pfam" id="PF12704">
    <property type="entry name" value="MacB_PCD"/>
    <property type="match status" value="1"/>
</dbReference>
<organism evidence="10 11">
    <name type="scientific">Kitasatospora herbaricolor</name>
    <dbReference type="NCBI Taxonomy" id="68217"/>
    <lineage>
        <taxon>Bacteria</taxon>
        <taxon>Bacillati</taxon>
        <taxon>Actinomycetota</taxon>
        <taxon>Actinomycetes</taxon>
        <taxon>Kitasatosporales</taxon>
        <taxon>Streptomycetaceae</taxon>
        <taxon>Kitasatospora</taxon>
    </lineage>
</organism>
<dbReference type="RefSeq" id="WP_329494391.1">
    <property type="nucleotide sequence ID" value="NZ_CP108460.1"/>
</dbReference>